<protein>
    <submittedName>
        <fullName evidence="1">Uncharacterized protein</fullName>
    </submittedName>
</protein>
<dbReference type="Proteomes" id="UP000735302">
    <property type="component" value="Unassembled WGS sequence"/>
</dbReference>
<evidence type="ECO:0000313" key="2">
    <source>
        <dbReference type="Proteomes" id="UP000735302"/>
    </source>
</evidence>
<gene>
    <name evidence="1" type="ORF">PoB_003401400</name>
</gene>
<proteinExistence type="predicted"/>
<evidence type="ECO:0000313" key="1">
    <source>
        <dbReference type="EMBL" id="GFO07509.1"/>
    </source>
</evidence>
<dbReference type="EMBL" id="BLXT01003865">
    <property type="protein sequence ID" value="GFO07509.1"/>
    <property type="molecule type" value="Genomic_DNA"/>
</dbReference>
<organism evidence="1 2">
    <name type="scientific">Plakobranchus ocellatus</name>
    <dbReference type="NCBI Taxonomy" id="259542"/>
    <lineage>
        <taxon>Eukaryota</taxon>
        <taxon>Metazoa</taxon>
        <taxon>Spiralia</taxon>
        <taxon>Lophotrochozoa</taxon>
        <taxon>Mollusca</taxon>
        <taxon>Gastropoda</taxon>
        <taxon>Heterobranchia</taxon>
        <taxon>Euthyneura</taxon>
        <taxon>Panpulmonata</taxon>
        <taxon>Sacoglossa</taxon>
        <taxon>Placobranchoidea</taxon>
        <taxon>Plakobranchidae</taxon>
        <taxon>Plakobranchus</taxon>
    </lineage>
</organism>
<accession>A0AAV4AMB6</accession>
<reference evidence="1 2" key="1">
    <citation type="journal article" date="2021" name="Elife">
        <title>Chloroplast acquisition without the gene transfer in kleptoplastic sea slugs, Plakobranchus ocellatus.</title>
        <authorList>
            <person name="Maeda T."/>
            <person name="Takahashi S."/>
            <person name="Yoshida T."/>
            <person name="Shimamura S."/>
            <person name="Takaki Y."/>
            <person name="Nagai Y."/>
            <person name="Toyoda A."/>
            <person name="Suzuki Y."/>
            <person name="Arimoto A."/>
            <person name="Ishii H."/>
            <person name="Satoh N."/>
            <person name="Nishiyama T."/>
            <person name="Hasebe M."/>
            <person name="Maruyama T."/>
            <person name="Minagawa J."/>
            <person name="Obokata J."/>
            <person name="Shigenobu S."/>
        </authorList>
    </citation>
    <scope>NUCLEOTIDE SEQUENCE [LARGE SCALE GENOMIC DNA]</scope>
</reference>
<comment type="caution">
    <text evidence="1">The sequence shown here is derived from an EMBL/GenBank/DDBJ whole genome shotgun (WGS) entry which is preliminary data.</text>
</comment>
<name>A0AAV4AMB6_9GAST</name>
<dbReference type="AlphaFoldDB" id="A0AAV4AMB6"/>
<keyword evidence="2" id="KW-1185">Reference proteome</keyword>
<sequence length="136" mass="15348">MIFLVSECPDSIIRTQIQQLILFPLSLPGTTWFEKAANRRTVTIEKDRPEQELLAATFPPRRYPGDGVCETGQSLRNLEDAFWGDELGSNPNRSERMLLREMNYVGLTKCVLGARTINSLGHRIGVEAISLQDEKV</sequence>